<organism evidence="1 2">
    <name type="scientific">Clostridium aceticum</name>
    <dbReference type="NCBI Taxonomy" id="84022"/>
    <lineage>
        <taxon>Bacteria</taxon>
        <taxon>Bacillati</taxon>
        <taxon>Bacillota</taxon>
        <taxon>Clostridia</taxon>
        <taxon>Eubacteriales</taxon>
        <taxon>Clostridiaceae</taxon>
        <taxon>Clostridium</taxon>
    </lineage>
</organism>
<dbReference type="RefSeq" id="WP_201774967.1">
    <property type="nucleotide sequence ID" value="NZ_CP009687.1"/>
</dbReference>
<dbReference type="STRING" id="84022.CACET_c20740"/>
<keyword evidence="2" id="KW-1185">Reference proteome</keyword>
<protein>
    <submittedName>
        <fullName evidence="1">H+ATpase subunit H</fullName>
    </submittedName>
</protein>
<evidence type="ECO:0000313" key="2">
    <source>
        <dbReference type="Proteomes" id="UP000035704"/>
    </source>
</evidence>
<accession>A0A0G3WA73</accession>
<sequence>MDVLKLLEELEEIIESGSSIPFAHKVLVDRDEVLEVIKEIRIHLPDEVKQAQWIKEERQRILVEAQQEADTIIEEANEHVIAMVEQDEITKIARSQAEEIIAEAQMGAKEMRLGARDYADEILSNVEGVLDGLMETVKTNRDELKGMK</sequence>
<gene>
    <name evidence="1" type="ORF">CACET_c20740</name>
</gene>
<dbReference type="PATRIC" id="fig|84022.6.peg.2072"/>
<evidence type="ECO:0000313" key="1">
    <source>
        <dbReference type="EMBL" id="AKL95521.1"/>
    </source>
</evidence>
<reference evidence="1 2" key="1">
    <citation type="submission" date="2014-10" db="EMBL/GenBank/DDBJ databases">
        <title>Genome sequence of Clostridium aceticum DSM 1496.</title>
        <authorList>
            <person name="Poehlein A."/>
            <person name="Schiel-Bengelsdorf B."/>
            <person name="Gottschalk G."/>
            <person name="Duerre P."/>
            <person name="Daniel R."/>
        </authorList>
    </citation>
    <scope>NUCLEOTIDE SEQUENCE [LARGE SCALE GENOMIC DNA]</scope>
    <source>
        <strain evidence="1 2">DSM 1496</strain>
    </source>
</reference>
<name>A0A0G3WA73_9CLOT</name>
<dbReference type="AlphaFoldDB" id="A0A0G3WA73"/>
<dbReference type="EMBL" id="CP009687">
    <property type="protein sequence ID" value="AKL95521.1"/>
    <property type="molecule type" value="Genomic_DNA"/>
</dbReference>
<dbReference type="KEGG" id="cace:CACET_c20740"/>
<dbReference type="Proteomes" id="UP000035704">
    <property type="component" value="Chromosome"/>
</dbReference>
<proteinExistence type="predicted"/>